<dbReference type="EMBL" id="DVLT01000044">
    <property type="protein sequence ID" value="HIU02969.1"/>
    <property type="molecule type" value="Genomic_DNA"/>
</dbReference>
<dbReference type="Proteomes" id="UP000824164">
    <property type="component" value="Unassembled WGS sequence"/>
</dbReference>
<keyword evidence="5 7" id="KW-1133">Transmembrane helix</keyword>
<feature type="transmembrane region" description="Helical" evidence="7">
    <location>
        <begin position="127"/>
        <end position="145"/>
    </location>
</feature>
<dbReference type="Gene3D" id="1.20.144.10">
    <property type="entry name" value="Phosphatidic acid phosphatase type 2/haloperoxidase"/>
    <property type="match status" value="1"/>
</dbReference>
<dbReference type="InterPro" id="IPR000326">
    <property type="entry name" value="PAP2/HPO"/>
</dbReference>
<evidence type="ECO:0000313" key="10">
    <source>
        <dbReference type="Proteomes" id="UP000824164"/>
    </source>
</evidence>
<name>A0A9D1HGS8_9FIRM</name>
<protein>
    <submittedName>
        <fullName evidence="9">Phosphatase PAP2 family protein</fullName>
    </submittedName>
</protein>
<organism evidence="9 10">
    <name type="scientific">Candidatus Onthocola gallistercoris</name>
    <dbReference type="NCBI Taxonomy" id="2840876"/>
    <lineage>
        <taxon>Bacteria</taxon>
        <taxon>Bacillati</taxon>
        <taxon>Bacillota</taxon>
        <taxon>Bacilli</taxon>
        <taxon>Candidatus Onthocola</taxon>
    </lineage>
</organism>
<feature type="transmembrane region" description="Helical" evidence="7">
    <location>
        <begin position="6"/>
        <end position="24"/>
    </location>
</feature>
<dbReference type="GO" id="GO:0016787">
    <property type="term" value="F:hydrolase activity"/>
    <property type="evidence" value="ECO:0007669"/>
    <property type="project" value="UniProtKB-KW"/>
</dbReference>
<reference evidence="9" key="1">
    <citation type="submission" date="2020-10" db="EMBL/GenBank/DDBJ databases">
        <authorList>
            <person name="Gilroy R."/>
        </authorList>
    </citation>
    <scope>NUCLEOTIDE SEQUENCE</scope>
    <source>
        <strain evidence="9">CHK187-14744</strain>
    </source>
</reference>
<proteinExistence type="predicted"/>
<evidence type="ECO:0000259" key="8">
    <source>
        <dbReference type="SMART" id="SM00014"/>
    </source>
</evidence>
<keyword evidence="6 7" id="KW-0472">Membrane</keyword>
<evidence type="ECO:0000256" key="1">
    <source>
        <dbReference type="ARBA" id="ARBA00004651"/>
    </source>
</evidence>
<evidence type="ECO:0000313" key="9">
    <source>
        <dbReference type="EMBL" id="HIU02969.1"/>
    </source>
</evidence>
<dbReference type="Pfam" id="PF01569">
    <property type="entry name" value="PAP2"/>
    <property type="match status" value="1"/>
</dbReference>
<dbReference type="AlphaFoldDB" id="A0A9D1HGS8"/>
<dbReference type="SMART" id="SM00014">
    <property type="entry name" value="acidPPc"/>
    <property type="match status" value="1"/>
</dbReference>
<evidence type="ECO:0000256" key="5">
    <source>
        <dbReference type="ARBA" id="ARBA00022989"/>
    </source>
</evidence>
<keyword evidence="2" id="KW-1003">Cell membrane</keyword>
<dbReference type="InterPro" id="IPR036938">
    <property type="entry name" value="PAP2/HPO_sf"/>
</dbReference>
<keyword evidence="4" id="KW-0378">Hydrolase</keyword>
<dbReference type="SUPFAM" id="SSF48317">
    <property type="entry name" value="Acid phosphatase/Vanadium-dependent haloperoxidase"/>
    <property type="match status" value="1"/>
</dbReference>
<feature type="transmembrane region" description="Helical" evidence="7">
    <location>
        <begin position="100"/>
        <end position="121"/>
    </location>
</feature>
<keyword evidence="3 7" id="KW-0812">Transmembrane</keyword>
<feature type="domain" description="Phosphatidic acid phosphatase type 2/haloperoxidase" evidence="8">
    <location>
        <begin position="32"/>
        <end position="142"/>
    </location>
</feature>
<evidence type="ECO:0000256" key="6">
    <source>
        <dbReference type="ARBA" id="ARBA00023136"/>
    </source>
</evidence>
<dbReference type="PANTHER" id="PTHR14969">
    <property type="entry name" value="SPHINGOSINE-1-PHOSPHATE PHOSPHOHYDROLASE"/>
    <property type="match status" value="1"/>
</dbReference>
<comment type="subcellular location">
    <subcellularLocation>
        <location evidence="1">Cell membrane</location>
        <topology evidence="1">Multi-pass membrane protein</topology>
    </subcellularLocation>
</comment>
<evidence type="ECO:0000256" key="4">
    <source>
        <dbReference type="ARBA" id="ARBA00022801"/>
    </source>
</evidence>
<feature type="transmembrane region" description="Helical" evidence="7">
    <location>
        <begin position="31"/>
        <end position="49"/>
    </location>
</feature>
<dbReference type="PANTHER" id="PTHR14969:SF62">
    <property type="entry name" value="DECAPRENYLPHOSPHORYL-5-PHOSPHORIBOSE PHOSPHATASE RV3807C-RELATED"/>
    <property type="match status" value="1"/>
</dbReference>
<reference evidence="9" key="2">
    <citation type="journal article" date="2021" name="PeerJ">
        <title>Extensive microbial diversity within the chicken gut microbiome revealed by metagenomics and culture.</title>
        <authorList>
            <person name="Gilroy R."/>
            <person name="Ravi A."/>
            <person name="Getino M."/>
            <person name="Pursley I."/>
            <person name="Horton D.L."/>
            <person name="Alikhan N.F."/>
            <person name="Baker D."/>
            <person name="Gharbi K."/>
            <person name="Hall N."/>
            <person name="Watson M."/>
            <person name="Adriaenssens E.M."/>
            <person name="Foster-Nyarko E."/>
            <person name="Jarju S."/>
            <person name="Secka A."/>
            <person name="Antonio M."/>
            <person name="Oren A."/>
            <person name="Chaudhuri R.R."/>
            <person name="La Ragione R."/>
            <person name="Hildebrand F."/>
            <person name="Pallen M.J."/>
        </authorList>
    </citation>
    <scope>NUCLEOTIDE SEQUENCE</scope>
    <source>
        <strain evidence="9">CHK187-14744</strain>
    </source>
</reference>
<gene>
    <name evidence="9" type="ORF">IAB63_06935</name>
</gene>
<comment type="caution">
    <text evidence="9">The sequence shown here is derived from an EMBL/GenBank/DDBJ whole genome shotgun (WGS) entry which is preliminary data.</text>
</comment>
<evidence type="ECO:0000256" key="3">
    <source>
        <dbReference type="ARBA" id="ARBA00022692"/>
    </source>
</evidence>
<evidence type="ECO:0000256" key="7">
    <source>
        <dbReference type="SAM" id="Phobius"/>
    </source>
</evidence>
<sequence>MKAVTALGNGGVFWIGLCLLLLCFPKTRKMGVAGLLALLLGALVTNVTLKNLVARVRPYDQFSDLILLIERQRDFSFPSGHACSSFAAAGVIFKMARPRWWGVAAIVLAALIAWSRLYVAVHFPSDVIVGILIGLACSVIAVWLTQKWFSRKKETGAENV</sequence>
<evidence type="ECO:0000256" key="2">
    <source>
        <dbReference type="ARBA" id="ARBA00022475"/>
    </source>
</evidence>
<accession>A0A9D1HGS8</accession>
<dbReference type="GO" id="GO:0005886">
    <property type="term" value="C:plasma membrane"/>
    <property type="evidence" value="ECO:0007669"/>
    <property type="project" value="UniProtKB-SubCell"/>
</dbReference>